<accession>A0A2T5GEV2</accession>
<dbReference type="EMBL" id="PEBV01000002">
    <property type="protein sequence ID" value="PTQ54716.1"/>
    <property type="molecule type" value="Genomic_DNA"/>
</dbReference>
<organism evidence="1 2">
    <name type="scientific">Hydrogenibacillus schlegelii</name>
    <name type="common">Bacillus schlegelii</name>
    <dbReference type="NCBI Taxonomy" id="1484"/>
    <lineage>
        <taxon>Bacteria</taxon>
        <taxon>Bacillati</taxon>
        <taxon>Bacillota</taxon>
        <taxon>Bacilli</taxon>
        <taxon>Bacillales</taxon>
        <taxon>Bacillales Family X. Incertae Sedis</taxon>
        <taxon>Hydrogenibacillus</taxon>
    </lineage>
</organism>
<name>A0A2T5GEV2_HYDSH</name>
<evidence type="ECO:0000313" key="2">
    <source>
        <dbReference type="Proteomes" id="UP000244180"/>
    </source>
</evidence>
<sequence length="46" mass="4954">MKSGLENRARLIVSWSRKDAGPKKAGIFDCSAGAGHKPAGRHIHLK</sequence>
<reference evidence="1 2" key="1">
    <citation type="submission" date="2017-08" db="EMBL/GenBank/DDBJ databases">
        <title>Burning lignite coal seam in the remote Altai Mountains harbors a hydrogen-driven thermophilic microbial community.</title>
        <authorList>
            <person name="Kadnikov V.V."/>
            <person name="Mardanov A.V."/>
            <person name="Ivasenko D."/>
            <person name="Beletsky A.V."/>
            <person name="Karnachuk O.V."/>
            <person name="Ravin N.V."/>
        </authorList>
    </citation>
    <scope>NUCLEOTIDE SEQUENCE [LARGE SCALE GENOMIC DNA]</scope>
    <source>
        <strain evidence="1">AL33</strain>
    </source>
</reference>
<proteinExistence type="predicted"/>
<dbReference type="Proteomes" id="UP000244180">
    <property type="component" value="Unassembled WGS sequence"/>
</dbReference>
<comment type="caution">
    <text evidence="1">The sequence shown here is derived from an EMBL/GenBank/DDBJ whole genome shotgun (WGS) entry which is preliminary data.</text>
</comment>
<protein>
    <submittedName>
        <fullName evidence="1">Uncharacterized protein</fullName>
    </submittedName>
</protein>
<dbReference type="AlphaFoldDB" id="A0A2T5GEV2"/>
<gene>
    <name evidence="1" type="ORF">HSCHL_2307</name>
</gene>
<evidence type="ECO:0000313" key="1">
    <source>
        <dbReference type="EMBL" id="PTQ54716.1"/>
    </source>
</evidence>